<accession>A0A0L0NJY6</accession>
<dbReference type="Proteomes" id="UP000036947">
    <property type="component" value="Unassembled WGS sequence"/>
</dbReference>
<dbReference type="AlphaFoldDB" id="A0A0L0NJY6"/>
<name>A0A0L0NJY6_TOLOC</name>
<comment type="caution">
    <text evidence="1">The sequence shown here is derived from an EMBL/GenBank/DDBJ whole genome shotgun (WGS) entry which is preliminary data.</text>
</comment>
<reference evidence="1 2" key="1">
    <citation type="journal article" date="2015" name="BMC Genomics">
        <title>The genome of the truffle-parasite Tolypocladium ophioglossoides and the evolution of antifungal peptaibiotics.</title>
        <authorList>
            <person name="Quandt C.A."/>
            <person name="Bushley K.E."/>
            <person name="Spatafora J.W."/>
        </authorList>
    </citation>
    <scope>NUCLEOTIDE SEQUENCE [LARGE SCALE GENOMIC DNA]</scope>
    <source>
        <strain evidence="1 2">CBS 100239</strain>
    </source>
</reference>
<evidence type="ECO:0000313" key="2">
    <source>
        <dbReference type="Proteomes" id="UP000036947"/>
    </source>
</evidence>
<sequence>MQLVPAFLTRLFRRKPQFSTENPPSFAWLLEHRAERSEQPALTKGLGSEASLYRMYEYLVVGYMIGLRSEIEFFFNQPSWAVKDIPDPKDPDPTRYAILAVLPQYLTVAFNRLIERGLPRGSPAIIAGIEAENALKAKPVILEEVPQWSTEVPALDKTLVILDYMGKEPTEDTRSPGFFKMNIVADEPHVLFV</sequence>
<dbReference type="EMBL" id="LFRF01000002">
    <property type="protein sequence ID" value="KND94426.1"/>
    <property type="molecule type" value="Genomic_DNA"/>
</dbReference>
<keyword evidence="2" id="KW-1185">Reference proteome</keyword>
<dbReference type="OrthoDB" id="5422293at2759"/>
<organism evidence="1 2">
    <name type="scientific">Tolypocladium ophioglossoides (strain CBS 100239)</name>
    <name type="common">Snaketongue truffleclub</name>
    <name type="synonym">Elaphocordyceps ophioglossoides</name>
    <dbReference type="NCBI Taxonomy" id="1163406"/>
    <lineage>
        <taxon>Eukaryota</taxon>
        <taxon>Fungi</taxon>
        <taxon>Dikarya</taxon>
        <taxon>Ascomycota</taxon>
        <taxon>Pezizomycotina</taxon>
        <taxon>Sordariomycetes</taxon>
        <taxon>Hypocreomycetidae</taxon>
        <taxon>Hypocreales</taxon>
        <taxon>Ophiocordycipitaceae</taxon>
        <taxon>Tolypocladium</taxon>
    </lineage>
</organism>
<protein>
    <submittedName>
        <fullName evidence="1">Uncharacterized protein</fullName>
    </submittedName>
</protein>
<proteinExistence type="predicted"/>
<gene>
    <name evidence="1" type="ORF">TOPH_01140</name>
</gene>
<evidence type="ECO:0000313" key="1">
    <source>
        <dbReference type="EMBL" id="KND94426.1"/>
    </source>
</evidence>